<proteinExistence type="inferred from homology"/>
<dbReference type="Gene3D" id="1.20.1250.20">
    <property type="entry name" value="MFS general substrate transporter like domains"/>
    <property type="match status" value="1"/>
</dbReference>
<feature type="transmembrane region" description="Helical" evidence="7">
    <location>
        <begin position="158"/>
        <end position="177"/>
    </location>
</feature>
<feature type="transmembrane region" description="Helical" evidence="7">
    <location>
        <begin position="61"/>
        <end position="81"/>
    </location>
</feature>
<dbReference type="EMBL" id="VUMY01000011">
    <property type="protein sequence ID" value="MST49960.1"/>
    <property type="molecule type" value="Genomic_DNA"/>
</dbReference>
<dbReference type="InterPro" id="IPR050814">
    <property type="entry name" value="Myo-inositol_Transporter"/>
</dbReference>
<evidence type="ECO:0000256" key="2">
    <source>
        <dbReference type="ARBA" id="ARBA00010992"/>
    </source>
</evidence>
<feature type="transmembrane region" description="Helical" evidence="7">
    <location>
        <begin position="260"/>
        <end position="280"/>
    </location>
</feature>
<evidence type="ECO:0000259" key="8">
    <source>
        <dbReference type="PROSITE" id="PS50850"/>
    </source>
</evidence>
<comment type="similarity">
    <text evidence="2">Belongs to the major facilitator superfamily. Sugar transporter (TC 2.A.1.1) family.</text>
</comment>
<keyword evidence="6 7" id="KW-0472">Membrane</keyword>
<accession>A0A7K0K4H2</accession>
<feature type="transmembrane region" description="Helical" evidence="7">
    <location>
        <begin position="325"/>
        <end position="345"/>
    </location>
</feature>
<dbReference type="GO" id="GO:0005886">
    <property type="term" value="C:plasma membrane"/>
    <property type="evidence" value="ECO:0007669"/>
    <property type="project" value="UniProtKB-SubCell"/>
</dbReference>
<dbReference type="InterPro" id="IPR005829">
    <property type="entry name" value="Sugar_transporter_CS"/>
</dbReference>
<dbReference type="InterPro" id="IPR005828">
    <property type="entry name" value="MFS_sugar_transport-like"/>
</dbReference>
<feature type="transmembrane region" description="Helical" evidence="7">
    <location>
        <begin position="300"/>
        <end position="318"/>
    </location>
</feature>
<dbReference type="SUPFAM" id="SSF103473">
    <property type="entry name" value="MFS general substrate transporter"/>
    <property type="match status" value="1"/>
</dbReference>
<evidence type="ECO:0000256" key="4">
    <source>
        <dbReference type="ARBA" id="ARBA00022692"/>
    </source>
</evidence>
<feature type="transmembrane region" description="Helical" evidence="7">
    <location>
        <begin position="27"/>
        <end position="49"/>
    </location>
</feature>
<evidence type="ECO:0000313" key="10">
    <source>
        <dbReference type="Proteomes" id="UP000442535"/>
    </source>
</evidence>
<comment type="subcellular location">
    <subcellularLocation>
        <location evidence="1">Cell membrane</location>
        <topology evidence="1">Multi-pass membrane protein</topology>
    </subcellularLocation>
</comment>
<evidence type="ECO:0000313" key="9">
    <source>
        <dbReference type="EMBL" id="MST49960.1"/>
    </source>
</evidence>
<keyword evidence="3" id="KW-0813">Transport</keyword>
<feature type="transmembrane region" description="Helical" evidence="7">
    <location>
        <begin position="93"/>
        <end position="112"/>
    </location>
</feature>
<dbReference type="PROSITE" id="PS50850">
    <property type="entry name" value="MFS"/>
    <property type="match status" value="1"/>
</dbReference>
<evidence type="ECO:0000256" key="6">
    <source>
        <dbReference type="ARBA" id="ARBA00023136"/>
    </source>
</evidence>
<dbReference type="Pfam" id="PF00083">
    <property type="entry name" value="Sugar_tr"/>
    <property type="match status" value="1"/>
</dbReference>
<feature type="transmembrane region" description="Helical" evidence="7">
    <location>
        <begin position="415"/>
        <end position="438"/>
    </location>
</feature>
<name>A0A7K0K4H2_9ACTO</name>
<evidence type="ECO:0000256" key="5">
    <source>
        <dbReference type="ARBA" id="ARBA00022989"/>
    </source>
</evidence>
<dbReference type="Proteomes" id="UP000442535">
    <property type="component" value="Unassembled WGS sequence"/>
</dbReference>
<sequence length="449" mass="49105">MDINKPLDYDSYTPHRIKFVKSWTPRLVAFGELIDGYDLLVIALAILFIKEDFAAFKDNPLLVGAFVAVAFIGAACGLLIFGRIADKFGRRPIFMINLMFFVVASIISAFAFDIVTLFIMRFIVGVAVGMDIPVSQAFLAEISPNTRRGRLAGSLPNIMWLIGGIISVICTLLIHPFAGVHTWRWLFGIAAIPAFIVFMMRRFLPESPRWLLEHGREEEAMKVFNMLELDPSSAVEAIKEKKAQEARGPVKMSPQSKKRLAAITAFFGLQAFGGGLATVSGPQFNKLIFGDSPMIGTTQLFANILGLLAVIIGAVVIDRVDRRKLGIVTCSILFFLALGLVWAGLASNAALLVLFYVAFSFTTWFGPGVLAWIWSAEAMPTEARGFGVSVAQTAARLMLALNGFIIPAISAAYGFWGIMIIAAAYPVVVIIMFANPWLSTTGTDLNEKM</sequence>
<comment type="caution">
    <text evidence="9">The sequence shown here is derived from an EMBL/GenBank/DDBJ whole genome shotgun (WGS) entry which is preliminary data.</text>
</comment>
<dbReference type="AlphaFoldDB" id="A0A7K0K4H2"/>
<evidence type="ECO:0000256" key="3">
    <source>
        <dbReference type="ARBA" id="ARBA00022448"/>
    </source>
</evidence>
<protein>
    <submittedName>
        <fullName evidence="9">Sugar porter family MFS transporter</fullName>
    </submittedName>
</protein>
<evidence type="ECO:0000256" key="7">
    <source>
        <dbReference type="SAM" id="Phobius"/>
    </source>
</evidence>
<dbReference type="RefSeq" id="WP_154545136.1">
    <property type="nucleotide sequence ID" value="NZ_JAQYQY010000009.1"/>
</dbReference>
<gene>
    <name evidence="9" type="ORF">FYJ63_06890</name>
</gene>
<dbReference type="InterPro" id="IPR036259">
    <property type="entry name" value="MFS_trans_sf"/>
</dbReference>
<dbReference type="PANTHER" id="PTHR48020:SF12">
    <property type="entry name" value="PROTON MYO-INOSITOL COTRANSPORTER"/>
    <property type="match status" value="1"/>
</dbReference>
<organism evidence="9 10">
    <name type="scientific">Mobiluncus porci</name>
    <dbReference type="NCBI Taxonomy" id="2652278"/>
    <lineage>
        <taxon>Bacteria</taxon>
        <taxon>Bacillati</taxon>
        <taxon>Actinomycetota</taxon>
        <taxon>Actinomycetes</taxon>
        <taxon>Actinomycetales</taxon>
        <taxon>Actinomycetaceae</taxon>
        <taxon>Mobiluncus</taxon>
    </lineage>
</organism>
<dbReference type="InterPro" id="IPR020846">
    <property type="entry name" value="MFS_dom"/>
</dbReference>
<keyword evidence="4 7" id="KW-0812">Transmembrane</keyword>
<feature type="transmembrane region" description="Helical" evidence="7">
    <location>
        <begin position="183"/>
        <end position="200"/>
    </location>
</feature>
<evidence type="ECO:0000256" key="1">
    <source>
        <dbReference type="ARBA" id="ARBA00004651"/>
    </source>
</evidence>
<keyword evidence="10" id="KW-1185">Reference proteome</keyword>
<dbReference type="PANTHER" id="PTHR48020">
    <property type="entry name" value="PROTON MYO-INOSITOL COTRANSPORTER"/>
    <property type="match status" value="1"/>
</dbReference>
<dbReference type="GO" id="GO:0022857">
    <property type="term" value="F:transmembrane transporter activity"/>
    <property type="evidence" value="ECO:0007669"/>
    <property type="project" value="InterPro"/>
</dbReference>
<feature type="transmembrane region" description="Helical" evidence="7">
    <location>
        <begin position="386"/>
        <end position="409"/>
    </location>
</feature>
<feature type="transmembrane region" description="Helical" evidence="7">
    <location>
        <begin position="351"/>
        <end position="374"/>
    </location>
</feature>
<feature type="domain" description="Major facilitator superfamily (MFS) profile" evidence="8">
    <location>
        <begin position="24"/>
        <end position="441"/>
    </location>
</feature>
<feature type="transmembrane region" description="Helical" evidence="7">
    <location>
        <begin position="118"/>
        <end position="138"/>
    </location>
</feature>
<keyword evidence="5 7" id="KW-1133">Transmembrane helix</keyword>
<dbReference type="PROSITE" id="PS00217">
    <property type="entry name" value="SUGAR_TRANSPORT_2"/>
    <property type="match status" value="1"/>
</dbReference>
<reference evidence="9 10" key="1">
    <citation type="submission" date="2019-08" db="EMBL/GenBank/DDBJ databases">
        <title>In-depth cultivation of the pig gut microbiome towards novel bacterial diversity and tailored functional studies.</title>
        <authorList>
            <person name="Wylensek D."/>
            <person name="Hitch T.C.A."/>
            <person name="Clavel T."/>
        </authorList>
    </citation>
    <scope>NUCLEOTIDE SEQUENCE [LARGE SCALE GENOMIC DNA]</scope>
    <source>
        <strain evidence="9 10">RF-GAM-744-WT-7</strain>
    </source>
</reference>